<sequence>MLLCLLAPSRSLDGAIPSIPSPSRHPSSSPHPCWLPDACAPHPPSCTPPPPPAPVLPLRHPVNCRNTTDRINNRHADQLNPVPSRFSSPPPRWLPRPWVDTGPDGNINTCTSPFGDRSPRQTPPATLPVAPASGWVRVRGSASGGTGDKSLFATWRVPARRHHQHSHFAPHFSSRQMGRGRDRKRCLLFNSPHVQRTQVESLHTSKPELKYYSSAHKTQEIPPTVPPEQLTISEMVSGLNIYSSAAVFSFRDSSVSLPRPSFQLKARFPKSPPSPDDVGFI</sequence>
<organism evidence="1 2">
    <name type="scientific">Sphaerosporella brunnea</name>
    <dbReference type="NCBI Taxonomy" id="1250544"/>
    <lineage>
        <taxon>Eukaryota</taxon>
        <taxon>Fungi</taxon>
        <taxon>Dikarya</taxon>
        <taxon>Ascomycota</taxon>
        <taxon>Pezizomycotina</taxon>
        <taxon>Pezizomycetes</taxon>
        <taxon>Pezizales</taxon>
        <taxon>Pyronemataceae</taxon>
        <taxon>Sphaerosporella</taxon>
    </lineage>
</organism>
<gene>
    <name evidence="1" type="ORF">FN846DRAFT_421164</name>
</gene>
<evidence type="ECO:0000313" key="2">
    <source>
        <dbReference type="Proteomes" id="UP000326924"/>
    </source>
</evidence>
<comment type="caution">
    <text evidence="1">The sequence shown here is derived from an EMBL/GenBank/DDBJ whole genome shotgun (WGS) entry which is preliminary data.</text>
</comment>
<evidence type="ECO:0000313" key="1">
    <source>
        <dbReference type="EMBL" id="KAA8894339.1"/>
    </source>
</evidence>
<accession>A0A5J5EHA4</accession>
<protein>
    <submittedName>
        <fullName evidence="1">Uncharacterized protein</fullName>
    </submittedName>
</protein>
<dbReference type="Proteomes" id="UP000326924">
    <property type="component" value="Unassembled WGS sequence"/>
</dbReference>
<dbReference type="AlphaFoldDB" id="A0A5J5EHA4"/>
<keyword evidence="2" id="KW-1185">Reference proteome</keyword>
<proteinExistence type="predicted"/>
<dbReference type="InParanoid" id="A0A5J5EHA4"/>
<name>A0A5J5EHA4_9PEZI</name>
<reference evidence="1 2" key="1">
    <citation type="submission" date="2019-09" db="EMBL/GenBank/DDBJ databases">
        <title>Draft genome of the ectomycorrhizal ascomycete Sphaerosporella brunnea.</title>
        <authorList>
            <consortium name="DOE Joint Genome Institute"/>
            <person name="Benucci G.M."/>
            <person name="Marozzi G."/>
            <person name="Antonielli L."/>
            <person name="Sanchez S."/>
            <person name="Marco P."/>
            <person name="Wang X."/>
            <person name="Falini L.B."/>
            <person name="Barry K."/>
            <person name="Haridas S."/>
            <person name="Lipzen A."/>
            <person name="Labutti K."/>
            <person name="Grigoriev I.V."/>
            <person name="Murat C."/>
            <person name="Martin F."/>
            <person name="Albertini E."/>
            <person name="Donnini D."/>
            <person name="Bonito G."/>
        </authorList>
    </citation>
    <scope>NUCLEOTIDE SEQUENCE [LARGE SCALE GENOMIC DNA]</scope>
    <source>
        <strain evidence="1 2">Sb_GMNB300</strain>
    </source>
</reference>
<dbReference type="EMBL" id="VXIS01000347">
    <property type="protein sequence ID" value="KAA8894339.1"/>
    <property type="molecule type" value="Genomic_DNA"/>
</dbReference>